<feature type="binding site" evidence="10">
    <location>
        <position position="235"/>
    </location>
    <ligand>
        <name>Mg(2+)</name>
        <dbReference type="ChEBI" id="CHEBI:18420"/>
    </ligand>
</feature>
<comment type="cofactor">
    <cofactor evidence="10">
        <name>Mg(2+)</name>
        <dbReference type="ChEBI" id="CHEBI:18420"/>
    </cofactor>
</comment>
<dbReference type="SUPFAM" id="SSF52518">
    <property type="entry name" value="Thiamin diphosphate-binding fold (THDP-binding)"/>
    <property type="match status" value="2"/>
</dbReference>
<evidence type="ECO:0000256" key="3">
    <source>
        <dbReference type="ARBA" id="ARBA00012281"/>
    </source>
</evidence>
<dbReference type="Gene3D" id="3.40.50.920">
    <property type="match status" value="1"/>
</dbReference>
<evidence type="ECO:0000256" key="8">
    <source>
        <dbReference type="ARBA" id="ARBA00051231"/>
    </source>
</evidence>
<dbReference type="EMBL" id="WWCW01000030">
    <property type="protein sequence ID" value="MYM87747.1"/>
    <property type="molecule type" value="Genomic_DNA"/>
</dbReference>
<dbReference type="FunFam" id="3.40.50.970:FF:000011">
    <property type="entry name" value="Pyruvate dehydrogenase E1 component"/>
    <property type="match status" value="1"/>
</dbReference>
<feature type="domain" description="Transketolase N-terminal" evidence="11">
    <location>
        <begin position="366"/>
        <end position="431"/>
    </location>
</feature>
<comment type="caution">
    <text evidence="14">The sequence shown here is derived from an EMBL/GenBank/DDBJ whole genome shotgun (WGS) entry which is preliminary data.</text>
</comment>
<name>A0A845G432_9BURK</name>
<dbReference type="AlphaFoldDB" id="A0A845G432"/>
<evidence type="ECO:0000256" key="6">
    <source>
        <dbReference type="ARBA" id="ARBA00023052"/>
    </source>
</evidence>
<keyword evidence="5 9" id="KW-0560">Oxidoreductase</keyword>
<proteinExistence type="predicted"/>
<dbReference type="CDD" id="cd02017">
    <property type="entry name" value="TPP_E1_EcPDC_like"/>
    <property type="match status" value="1"/>
</dbReference>
<evidence type="ECO:0000259" key="12">
    <source>
        <dbReference type="Pfam" id="PF17831"/>
    </source>
</evidence>
<evidence type="ECO:0000313" key="14">
    <source>
        <dbReference type="EMBL" id="MYM87747.1"/>
    </source>
</evidence>
<dbReference type="InterPro" id="IPR029061">
    <property type="entry name" value="THDP-binding"/>
</dbReference>
<evidence type="ECO:0000259" key="13">
    <source>
        <dbReference type="Pfam" id="PF22613"/>
    </source>
</evidence>
<dbReference type="NCBIfam" id="TIGR00759">
    <property type="entry name" value="aceE"/>
    <property type="match status" value="1"/>
</dbReference>
<evidence type="ECO:0000256" key="4">
    <source>
        <dbReference type="ARBA" id="ARBA00017172"/>
    </source>
</evidence>
<dbReference type="InterPro" id="IPR055152">
    <property type="entry name" value="Transketolase-like_C_2"/>
</dbReference>
<dbReference type="GO" id="GO:0046872">
    <property type="term" value="F:metal ion binding"/>
    <property type="evidence" value="ECO:0007669"/>
    <property type="project" value="UniProtKB-KW"/>
</dbReference>
<sequence length="896" mass="100546">MSAQLDQVTANTDPDSQETKEWLDALAAVLEQEGPERAHYLMERLIDLARQSGSDIPFSANTAYVNTIPAHLETHCPGNLEYEEKLRSWMRWNAMAMVVKANRVDGDLGGHLSSFASLANMLGIGFNHFWKAPSENHGGDLLYIQGHSSPGVYARAFLEGRLSEEQLTHYRREVDGKGLSSYPHPKLMPNFWQFPTVSMGLGPLMAIYQARFLKYLHARSIADTTDRKVWAFCGDGEMDEPESLGAIGMAAREKLDNLVIVVNCNLQRLDGPVRGNGKIIQELEADFRGAGWNVVKVIWGPGWDALLKQDKDGILRKVMMETLDGEYQNYKAKDGAYVRKHFFGKHPKLLEMVANMTDDDIWRLTRGGHDPHKIYAAFKVAQEHKGQPTVLLVKTIKGFGMGKHGEARNTAHNTKKLTDEAVREMRDRYSIPIPDDKLADIPFYKPADDAPEIKYLHERRAALGGYLPARRMQADEKLTVPPLSAFQNVLDATAEGREVSSTQTYVRILTTLLKDSSVGPRIVPVLVDESRTFGMEGLFRQVGIFNQQGQLYEPVDKDQVMYYREDKAGQILQEGINEAGGMSSWIAAATSYSTNNRVMIPFYTYYSMFGMQRIGDLVWAAADMRARGFLMGGTAGRTTLNGEGLQHEDGHSHLFAAAVPNCMPYDPTFGHELAVIIQDGMRRMVEEQEDVFYYITIMNENYPHPGIKPGQEEGILKGMYLLHEGDKKAKQRVQLIGSGTILRESIFAQELLLKDWNIAADVWSAPSLTLVARDGQDAERWNLVNPTKEQRVPYVTQLLKDTSGPIVATTDYMRAFAEQIRAFIPKDRTYRVLGTDGFGRSDTRAALREFFEVNRYYITVAALKSLAEEGKIDAKVVEQAVVKYGLNANKPNPVTQ</sequence>
<evidence type="ECO:0000256" key="7">
    <source>
        <dbReference type="ARBA" id="ARBA00023317"/>
    </source>
</evidence>
<dbReference type="Pfam" id="PF17831">
    <property type="entry name" value="PDH_E1_M"/>
    <property type="match status" value="1"/>
</dbReference>
<protein>
    <recommendedName>
        <fullName evidence="4 9">Pyruvate dehydrogenase E1 component</fullName>
        <ecNumber evidence="3 9">1.2.4.1</ecNumber>
    </recommendedName>
</protein>
<feature type="binding site" evidence="10">
    <location>
        <position position="267"/>
    </location>
    <ligand>
        <name>Mg(2+)</name>
        <dbReference type="ChEBI" id="CHEBI:18420"/>
    </ligand>
</feature>
<evidence type="ECO:0000313" key="15">
    <source>
        <dbReference type="Proteomes" id="UP000470302"/>
    </source>
</evidence>
<dbReference type="Pfam" id="PF22613">
    <property type="entry name" value="Transketolase_C_1"/>
    <property type="match status" value="1"/>
</dbReference>
<dbReference type="InterPro" id="IPR009014">
    <property type="entry name" value="Transketo_C/PFOR_II"/>
</dbReference>
<evidence type="ECO:0000256" key="10">
    <source>
        <dbReference type="PIRSR" id="PIRSR000156-1"/>
    </source>
</evidence>
<feature type="domain" description="Pyruvate dehydrogenase E1 component middle" evidence="12">
    <location>
        <begin position="493"/>
        <end position="705"/>
    </location>
</feature>
<reference evidence="14 15" key="1">
    <citation type="submission" date="2020-01" db="EMBL/GenBank/DDBJ databases">
        <title>Novel species isolated from a subtropical stream in China.</title>
        <authorList>
            <person name="Lu H."/>
        </authorList>
    </citation>
    <scope>NUCLEOTIDE SEQUENCE [LARGE SCALE GENOMIC DNA]</scope>
    <source>
        <strain evidence="14 15">FT82W</strain>
    </source>
</reference>
<dbReference type="InterPro" id="IPR051157">
    <property type="entry name" value="PDH/Transketolase"/>
</dbReference>
<dbReference type="PANTHER" id="PTHR43825">
    <property type="entry name" value="PYRUVATE DEHYDROGENASE E1 COMPONENT"/>
    <property type="match status" value="1"/>
</dbReference>
<evidence type="ECO:0000259" key="11">
    <source>
        <dbReference type="Pfam" id="PF00456"/>
    </source>
</evidence>
<dbReference type="Pfam" id="PF00456">
    <property type="entry name" value="Transketolase_N"/>
    <property type="match status" value="2"/>
</dbReference>
<dbReference type="SUPFAM" id="SSF52922">
    <property type="entry name" value="TK C-terminal domain-like"/>
    <property type="match status" value="1"/>
</dbReference>
<evidence type="ECO:0000256" key="1">
    <source>
        <dbReference type="ARBA" id="ARBA00001964"/>
    </source>
</evidence>
<comment type="function">
    <text evidence="2 9">Component of the pyruvate dehydrogenase (PDH) complex, that catalyzes the overall conversion of pyruvate to acetyl-CoA and CO(2).</text>
</comment>
<feature type="domain" description="Transketolase-like C-terminal" evidence="13">
    <location>
        <begin position="718"/>
        <end position="853"/>
    </location>
</feature>
<dbReference type="EC" id="1.2.4.1" evidence="3 9"/>
<dbReference type="GO" id="GO:0004739">
    <property type="term" value="F:pyruvate dehydrogenase (acetyl-transferring) activity"/>
    <property type="evidence" value="ECO:0007669"/>
    <property type="project" value="UniProtKB-EC"/>
</dbReference>
<dbReference type="Proteomes" id="UP000470302">
    <property type="component" value="Unassembled WGS sequence"/>
</dbReference>
<keyword evidence="10" id="KW-0460">Magnesium</keyword>
<dbReference type="InterPro" id="IPR041621">
    <property type="entry name" value="PDH_E1_M"/>
</dbReference>
<comment type="catalytic activity">
    <reaction evidence="8 9">
        <text>N(6)-[(R)-lipoyl]-L-lysyl-[protein] + pyruvate + H(+) = N(6)-[(R)-S(8)-acetyldihydrolipoyl]-L-lysyl-[protein] + CO2</text>
        <dbReference type="Rhea" id="RHEA:19189"/>
        <dbReference type="Rhea" id="RHEA-COMP:10474"/>
        <dbReference type="Rhea" id="RHEA-COMP:10478"/>
        <dbReference type="ChEBI" id="CHEBI:15361"/>
        <dbReference type="ChEBI" id="CHEBI:15378"/>
        <dbReference type="ChEBI" id="CHEBI:16526"/>
        <dbReference type="ChEBI" id="CHEBI:83099"/>
        <dbReference type="ChEBI" id="CHEBI:83111"/>
        <dbReference type="EC" id="1.2.4.1"/>
    </reaction>
</comment>
<gene>
    <name evidence="14" type="primary">aceE</name>
    <name evidence="14" type="ORF">GTP91_11200</name>
</gene>
<dbReference type="InterPro" id="IPR004660">
    <property type="entry name" value="PDH_E1"/>
</dbReference>
<dbReference type="Gene3D" id="3.40.50.970">
    <property type="match status" value="2"/>
</dbReference>
<dbReference type="PIRSF" id="PIRSF000156">
    <property type="entry name" value="Pyruvate_dh_E1"/>
    <property type="match status" value="1"/>
</dbReference>
<dbReference type="PANTHER" id="PTHR43825:SF3">
    <property type="entry name" value="PYRUVATE DEHYDROGENASE E1 COMPONENT"/>
    <property type="match status" value="1"/>
</dbReference>
<feature type="binding site" evidence="10">
    <location>
        <position position="265"/>
    </location>
    <ligand>
        <name>Mg(2+)</name>
        <dbReference type="ChEBI" id="CHEBI:18420"/>
    </ligand>
</feature>
<dbReference type="InterPro" id="IPR005474">
    <property type="entry name" value="Transketolase_N"/>
</dbReference>
<keyword evidence="10" id="KW-0479">Metal-binding</keyword>
<evidence type="ECO:0000256" key="5">
    <source>
        <dbReference type="ARBA" id="ARBA00023002"/>
    </source>
</evidence>
<evidence type="ECO:0000256" key="2">
    <source>
        <dbReference type="ARBA" id="ARBA00003157"/>
    </source>
</evidence>
<keyword evidence="7 9" id="KW-0670">Pyruvate</keyword>
<dbReference type="InterPro" id="IPR035807">
    <property type="entry name" value="PDC_E1_N"/>
</dbReference>
<dbReference type="RefSeq" id="WP_161096857.1">
    <property type="nucleotide sequence ID" value="NZ_WWCW01000030.1"/>
</dbReference>
<evidence type="ECO:0000256" key="9">
    <source>
        <dbReference type="PIRNR" id="PIRNR000156"/>
    </source>
</evidence>
<comment type="cofactor">
    <cofactor evidence="1 9">
        <name>thiamine diphosphate</name>
        <dbReference type="ChEBI" id="CHEBI:58937"/>
    </cofactor>
</comment>
<feature type="domain" description="Transketolase N-terminal" evidence="11">
    <location>
        <begin position="116"/>
        <end position="298"/>
    </location>
</feature>
<accession>A0A845G432</accession>
<organism evidence="14 15">
    <name type="scientific">Duganella vulcania</name>
    <dbReference type="NCBI Taxonomy" id="2692166"/>
    <lineage>
        <taxon>Bacteria</taxon>
        <taxon>Pseudomonadati</taxon>
        <taxon>Pseudomonadota</taxon>
        <taxon>Betaproteobacteria</taxon>
        <taxon>Burkholderiales</taxon>
        <taxon>Oxalobacteraceae</taxon>
        <taxon>Telluria group</taxon>
        <taxon>Duganella</taxon>
    </lineage>
</organism>
<keyword evidence="6 9" id="KW-0786">Thiamine pyrophosphate</keyword>